<dbReference type="PANTHER" id="PTHR45436:SF5">
    <property type="entry name" value="SENSOR HISTIDINE KINASE TRCS"/>
    <property type="match status" value="1"/>
</dbReference>
<dbReference type="EMBL" id="BAAALD010000019">
    <property type="protein sequence ID" value="GAA1081396.1"/>
    <property type="molecule type" value="Genomic_DNA"/>
</dbReference>
<dbReference type="RefSeq" id="WP_344623652.1">
    <property type="nucleotide sequence ID" value="NZ_BAAALD010000019.1"/>
</dbReference>
<organism evidence="9 10">
    <name type="scientific">Kitasatospora arboriphila</name>
    <dbReference type="NCBI Taxonomy" id="258052"/>
    <lineage>
        <taxon>Bacteria</taxon>
        <taxon>Bacillati</taxon>
        <taxon>Actinomycetota</taxon>
        <taxon>Actinomycetes</taxon>
        <taxon>Kitasatosporales</taxon>
        <taxon>Streptomycetaceae</taxon>
        <taxon>Kitasatospora</taxon>
    </lineage>
</organism>
<dbReference type="EC" id="2.7.13.3" evidence="2"/>
<keyword evidence="3" id="KW-0597">Phosphoprotein</keyword>
<feature type="transmembrane region" description="Helical" evidence="7">
    <location>
        <begin position="52"/>
        <end position="70"/>
    </location>
</feature>
<keyword evidence="5" id="KW-0418">Kinase</keyword>
<feature type="domain" description="Histidine kinase/HSP90-like ATPase" evidence="8">
    <location>
        <begin position="263"/>
        <end position="370"/>
    </location>
</feature>
<comment type="catalytic activity">
    <reaction evidence="1">
        <text>ATP + protein L-histidine = ADP + protein N-phospho-L-histidine.</text>
        <dbReference type="EC" id="2.7.13.3"/>
    </reaction>
</comment>
<dbReference type="InterPro" id="IPR036890">
    <property type="entry name" value="HATPase_C_sf"/>
</dbReference>
<dbReference type="Proteomes" id="UP001499987">
    <property type="component" value="Unassembled WGS sequence"/>
</dbReference>
<sequence>MPGIPAQRPGHRAGRTGSLRTSLLPLVLVPCAGLAVAWGYAGVLLLHAGQGLAFALGTAVVAAVLAWSLVQGRRTAQVLTARVDGLREITRTLAETELPGVVRQIEAGESVPEPADGRAARRSGGDEIQQVAEAVDAVRRTAVAAIVQQAQSREGTKKVFLNIARRTQVLIHRQITMLDELERRHEEPELLKELFAVDHLATRMRRNAENLVVLGGALPARRWRNAVPMVNVLRSAVSETENYARVVVQGVPRTALAGQAVADVIHLVAELIENGTTFSPPYTQVLVSAQEVPKGLAVEVEDRGLGMSEEEYERLNAYLADPPELDVAALGDDLRLGLFVVSRLAGRHDIQVALRPSPYGGTRAVVLLPTALLEAAPAPTGFPGLPFGARVAEQPAARPAGGLTAGAPIPGLPGAVVSAVPFRAPTAPDLPAVPAQSAPSAEPADPVAPEPAPVAERAVHETAPEPRELPTRRSQPPALPAAGTSYVRPAVAEPPAAPDVQELQDPQDLTAGGELRTPKVLPKRVRNASLADQLREAAAAERATGGGTPADGTAARPARPAPEDDPSPQRSRATMAAIQRGTRTARDSAPPKAFPAEEPAGASAETPTTTAPDHAPAREDQP</sequence>
<keyword evidence="7" id="KW-1133">Transmembrane helix</keyword>
<dbReference type="Gene3D" id="3.30.565.10">
    <property type="entry name" value="Histidine kinase-like ATPase, C-terminal domain"/>
    <property type="match status" value="1"/>
</dbReference>
<evidence type="ECO:0000256" key="5">
    <source>
        <dbReference type="ARBA" id="ARBA00022777"/>
    </source>
</evidence>
<protein>
    <recommendedName>
        <fullName evidence="2">histidine kinase</fullName>
        <ecNumber evidence="2">2.7.13.3</ecNumber>
    </recommendedName>
</protein>
<evidence type="ECO:0000256" key="4">
    <source>
        <dbReference type="ARBA" id="ARBA00022679"/>
    </source>
</evidence>
<name>A0ABN1TH50_9ACTN</name>
<evidence type="ECO:0000256" key="2">
    <source>
        <dbReference type="ARBA" id="ARBA00012438"/>
    </source>
</evidence>
<proteinExistence type="predicted"/>
<feature type="compositionally biased region" description="Low complexity" evidence="6">
    <location>
        <begin position="590"/>
        <end position="614"/>
    </location>
</feature>
<reference evidence="9 10" key="1">
    <citation type="journal article" date="2019" name="Int. J. Syst. Evol. Microbiol.">
        <title>The Global Catalogue of Microorganisms (GCM) 10K type strain sequencing project: providing services to taxonomists for standard genome sequencing and annotation.</title>
        <authorList>
            <consortium name="The Broad Institute Genomics Platform"/>
            <consortium name="The Broad Institute Genome Sequencing Center for Infectious Disease"/>
            <person name="Wu L."/>
            <person name="Ma J."/>
        </authorList>
    </citation>
    <scope>NUCLEOTIDE SEQUENCE [LARGE SCALE GENOMIC DNA]</scope>
    <source>
        <strain evidence="9 10">JCM 13002</strain>
    </source>
</reference>
<keyword evidence="10" id="KW-1185">Reference proteome</keyword>
<feature type="transmembrane region" description="Helical" evidence="7">
    <location>
        <begin position="21"/>
        <end position="46"/>
    </location>
</feature>
<evidence type="ECO:0000256" key="1">
    <source>
        <dbReference type="ARBA" id="ARBA00000085"/>
    </source>
</evidence>
<feature type="region of interest" description="Disordered" evidence="6">
    <location>
        <begin position="428"/>
        <end position="622"/>
    </location>
</feature>
<keyword evidence="7" id="KW-0812">Transmembrane</keyword>
<feature type="compositionally biased region" description="Basic and acidic residues" evidence="6">
    <location>
        <begin position="457"/>
        <end position="471"/>
    </location>
</feature>
<evidence type="ECO:0000313" key="9">
    <source>
        <dbReference type="EMBL" id="GAA1081396.1"/>
    </source>
</evidence>
<dbReference type="InterPro" id="IPR050428">
    <property type="entry name" value="TCS_sensor_his_kinase"/>
</dbReference>
<evidence type="ECO:0000259" key="8">
    <source>
        <dbReference type="Pfam" id="PF02518"/>
    </source>
</evidence>
<keyword evidence="7" id="KW-0472">Membrane</keyword>
<dbReference type="SUPFAM" id="SSF55874">
    <property type="entry name" value="ATPase domain of HSP90 chaperone/DNA topoisomerase II/histidine kinase"/>
    <property type="match status" value="1"/>
</dbReference>
<accession>A0ABN1TH50</accession>
<dbReference type="Pfam" id="PF02518">
    <property type="entry name" value="HATPase_c"/>
    <property type="match status" value="1"/>
</dbReference>
<evidence type="ECO:0000313" key="10">
    <source>
        <dbReference type="Proteomes" id="UP001499987"/>
    </source>
</evidence>
<evidence type="ECO:0000256" key="7">
    <source>
        <dbReference type="SAM" id="Phobius"/>
    </source>
</evidence>
<dbReference type="InterPro" id="IPR003594">
    <property type="entry name" value="HATPase_dom"/>
</dbReference>
<dbReference type="PANTHER" id="PTHR45436">
    <property type="entry name" value="SENSOR HISTIDINE KINASE YKOH"/>
    <property type="match status" value="1"/>
</dbReference>
<evidence type="ECO:0000256" key="6">
    <source>
        <dbReference type="SAM" id="MobiDB-lite"/>
    </source>
</evidence>
<comment type="caution">
    <text evidence="9">The sequence shown here is derived from an EMBL/GenBank/DDBJ whole genome shotgun (WGS) entry which is preliminary data.</text>
</comment>
<keyword evidence="4" id="KW-0808">Transferase</keyword>
<evidence type="ECO:0000256" key="3">
    <source>
        <dbReference type="ARBA" id="ARBA00022553"/>
    </source>
</evidence>
<gene>
    <name evidence="9" type="ORF">GCM10009663_25280</name>
</gene>